<dbReference type="AlphaFoldDB" id="A0A837D946"/>
<dbReference type="RefSeq" id="WP_037308976.1">
    <property type="nucleotide sequence ID" value="NZ_FOWS01000004.1"/>
</dbReference>
<dbReference type="Gene3D" id="3.30.565.10">
    <property type="entry name" value="Histidine kinase-like ATPase, C-terminal domain"/>
    <property type="match status" value="1"/>
</dbReference>
<gene>
    <name evidence="1" type="ORF">MINT15_10390</name>
</gene>
<organism evidence="1 2">
    <name type="scientific">Saccharomonospora viridis</name>
    <dbReference type="NCBI Taxonomy" id="1852"/>
    <lineage>
        <taxon>Bacteria</taxon>
        <taxon>Bacillati</taxon>
        <taxon>Actinomycetota</taxon>
        <taxon>Actinomycetes</taxon>
        <taxon>Pseudonocardiales</taxon>
        <taxon>Pseudonocardiaceae</taxon>
        <taxon>Saccharomonospora</taxon>
    </lineage>
</organism>
<proteinExistence type="predicted"/>
<dbReference type="EMBL" id="JRZE01000003">
    <property type="protein sequence ID" value="KHF44157.1"/>
    <property type="molecule type" value="Genomic_DNA"/>
</dbReference>
<dbReference type="SUPFAM" id="SSF55874">
    <property type="entry name" value="ATPase domain of HSP90 chaperone/DNA topoisomerase II/histidine kinase"/>
    <property type="match status" value="1"/>
</dbReference>
<name>A0A837D946_9PSEU</name>
<protein>
    <submittedName>
        <fullName evidence="1">Molecular chaperone Hsp90</fullName>
    </submittedName>
</protein>
<dbReference type="NCBIfam" id="NF047352">
    <property type="entry name" value="P_loop_sacsin"/>
    <property type="match status" value="1"/>
</dbReference>
<comment type="caution">
    <text evidence="1">The sequence shown here is derived from an EMBL/GenBank/DDBJ whole genome shotgun (WGS) entry which is preliminary data.</text>
</comment>
<reference evidence="1 2" key="1">
    <citation type="submission" date="2014-10" db="EMBL/GenBank/DDBJ databases">
        <title>Genome sequence of Micropolyspora internatus JCM3315.</title>
        <authorList>
            <person name="Shin S.-K."/>
            <person name="Yi H."/>
        </authorList>
    </citation>
    <scope>NUCLEOTIDE SEQUENCE [LARGE SCALE GENOMIC DNA]</scope>
    <source>
        <strain evidence="1 2">JCM 3315</strain>
    </source>
</reference>
<evidence type="ECO:0000313" key="1">
    <source>
        <dbReference type="EMBL" id="KHF44157.1"/>
    </source>
</evidence>
<dbReference type="Proteomes" id="UP000030848">
    <property type="component" value="Unassembled WGS sequence"/>
</dbReference>
<accession>A0A837D946</accession>
<dbReference type="InterPro" id="IPR036890">
    <property type="entry name" value="HATPase_C_sf"/>
</dbReference>
<dbReference type="OrthoDB" id="3201966at2"/>
<sequence>MTENGTWPSIDELRQAVLRSWRDSPTRFTEDTHAERDLLLGAYRDRVFVELAQNAADAAALVGEPGRVRVRVVDGELRVANTGAPLDQRGVAALASLRASGKDDVAGRVDEDTEGSTTRGLVGRFGVGFAAVLSVTSEPRVVSRTGGVAFSETRTRQVWDAAEVPVLRLPWPLSEDEPPVPDGFDTEVRLPLRTDPREVLERIEAEVADVLLVLPWLAEVDVEGRRWTRRADGDEVVLTAPDGERTRWLTHRGEGCVWAVPVTAEGVPRPLVDDVLHAPTPTDERLSLPARLLSTSVPTEPSRRRVLASADSPDVVRALRAAAEAYPGLVRRLPARYRLALVPRPGFPLSDVDGLLRDLVTTRLTDDAWLPSAVSGELPGHGARVLDIDSPRLVELLAETVPGLVAAPLCGREAARTSSAVQARPLGAAELVESLAGVERPAPWWRAVYAELFAAVERTEVDLDELGALPVPLVDGRTVPGARGVLLTDDVAGDIAALDVPGLHVVHPEAAHPLLQRLGATSAGPAELLRSPAVIDAVGRSLDDALAGLDVEPLIDAVLSWVTVVGAVRDVELGALALPTASGWRRADELVLPDAAILEVLDPDAVGDDAPFEVVADEAVRRWGREALVAVGVRDGFTVLDEGFDDGFDPDDPDSAEPPIPDLDLVADDAWPRAVRLLASEPDTWRALTAPDGRVRDWLSSNALLAGRPPRQWRLPSAEGLVGLFDPVPDVGLTDELLVLLGVRTELTVSDAADAESVCAGLGDENREVPPGLVLRAHSALSRLEPDDVEPPERVRTLAGTVCDAADAVVLDAPWLIAIWPPERLVAAADFADAPALADVLDLPLAGDETAVTVADDGEFVAWADLPAIVEIADLVGVAVPDGGVVLHEELRVDGVPVSWWNDGELHAADSPEGLARAFAWAADKWADRVFIERLLDEPDPRVVLG</sequence>
<evidence type="ECO:0000313" key="2">
    <source>
        <dbReference type="Proteomes" id="UP000030848"/>
    </source>
</evidence>